<comment type="caution">
    <text evidence="6">The sequence shown here is derived from an EMBL/GenBank/DDBJ whole genome shotgun (WGS) entry which is preliminary data.</text>
</comment>
<dbReference type="Pfam" id="PF18911">
    <property type="entry name" value="PKD_4"/>
    <property type="match status" value="1"/>
</dbReference>
<feature type="domain" description="F5/8 type C" evidence="3">
    <location>
        <begin position="865"/>
        <end position="979"/>
    </location>
</feature>
<dbReference type="InterPro" id="IPR000601">
    <property type="entry name" value="PKD_dom"/>
</dbReference>
<dbReference type="CDD" id="cd00146">
    <property type="entry name" value="PKD"/>
    <property type="match status" value="1"/>
</dbReference>
<reference evidence="6 7" key="1">
    <citation type="submission" date="2021-01" db="EMBL/GenBank/DDBJ databases">
        <title>Whole genome shotgun sequence of Catellatospora bangladeshensis NBRC 107357.</title>
        <authorList>
            <person name="Komaki H."/>
            <person name="Tamura T."/>
        </authorList>
    </citation>
    <scope>NUCLEOTIDE SEQUENCE [LARGE SCALE GENOMIC DNA]</scope>
    <source>
        <strain evidence="6 7">NBRC 107357</strain>
    </source>
</reference>
<dbReference type="PROSITE" id="PS50093">
    <property type="entry name" value="PKD"/>
    <property type="match status" value="1"/>
</dbReference>
<dbReference type="GO" id="GO:0030246">
    <property type="term" value="F:carbohydrate binding"/>
    <property type="evidence" value="ECO:0007669"/>
    <property type="project" value="InterPro"/>
</dbReference>
<organism evidence="6 7">
    <name type="scientific">Catellatospora bangladeshensis</name>
    <dbReference type="NCBI Taxonomy" id="310355"/>
    <lineage>
        <taxon>Bacteria</taxon>
        <taxon>Bacillati</taxon>
        <taxon>Actinomycetota</taxon>
        <taxon>Actinomycetes</taxon>
        <taxon>Micromonosporales</taxon>
        <taxon>Micromonosporaceae</taxon>
        <taxon>Catellatospora</taxon>
    </lineage>
</organism>
<dbReference type="InterPro" id="IPR000421">
    <property type="entry name" value="FA58C"/>
</dbReference>
<keyword evidence="7" id="KW-1185">Reference proteome</keyword>
<sequence>MAAPVAEAPPPAPQSRWQVGRWAVRTPEVARPIPADPHRSVAMPRSTRPRLAAGLAMLLLASLTASAVSVTAAPAPAAAAPPPTSSFEKVKLDGGLSMGEPIELSVLPDGKVLYINRGTSSGGGQVRLFNPATNSTTVALTLQLDARFEDGLIGITLHPQFATNRWVYLFYSPVATPLVNRISRFTFNTGTLVLDAASETKLIEWPTERRLCCHSAGSMTWDSAGNLYFAVGDNTNSGGDSAGMAPIDERTSRDAQYDAQRTSGNTNDLRGKINRIHPESNGTYTIPPGNLFAQGTAGTRPEIYIMGVRNPYRIWVDKQANNTLYWGEVGPDAGATIPNRGPAAYDEYNRASGPGNYGWPYCGGPNVAYNDWDFATNSPRGWFPCGGSTGPVNNSPRNTGLQQLPATKGALVWEQHGGSVDWPALDNPGGCGSPNHAEVYHYNPNLVSDVKWPQYYDNKLIITEYCRNWIKEVQFSNGNAATGNPTVIEPVVAGMQLVHPIDMEFGPDGSLYLLEYGNGYFSGDVAAGLYKINYVAGGRSPIAVATANRDNGLAPLAVTFSSAGSSDPDGDPLTYAWDFDNNGTTDSTAANPSYTYTTVGDKRARLTVNDGTGRSGTTVLPIVVGNNRPVTTVGSIPNGGVYGWGDNITATASSTDAQDGTIACGNVVVRVALGHQEHAHEEGQGTGCGFTFNTGPIHAGLDAVQFFVVRGSYTDRGATGTVPLTGEQQLTLWPKQWQAEHYVTLNGPRVVAQAAAEGGQRLGDIQNGESVRHHAVSLKGITSVKARVSSANAGGVLSFRYDSTTGPEVARITVPSTGGWDNYTELTAPVTKPDDGTHDLYLVFTGSGTGALYDVDSYTFIGSGVGTTPPGGGSDLAQGRPVTASSTEAGANVAANAVDGNSATRWSSLYADPQWITVDLGQQYTLNRVRINWEAAFGRAYRVEVSSDNSAWTSVFSTATGDGGVDDLNVTGTGRYVRVYGTQRGLTQYGYSIWDLNVYGSPVSGTTLLSRGRPVTVSSTEAGTNVAANAVDGNTATRWSSLYSDPQWITVDLGQNRSISRVVLNWEAAYATAYQVQVSNDNSSWTTVSSTTTGNGGTDDLTVSGSGRYVRINGTARATQWGYSLWEFDVYGS</sequence>
<dbReference type="Proteomes" id="UP000601223">
    <property type="component" value="Unassembled WGS sequence"/>
</dbReference>
<dbReference type="SUPFAM" id="SSF49785">
    <property type="entry name" value="Galactose-binding domain-like"/>
    <property type="match status" value="3"/>
</dbReference>
<accession>A0A8J3JC72</accession>
<dbReference type="PROSITE" id="PS50022">
    <property type="entry name" value="FA58C_3"/>
    <property type="match status" value="2"/>
</dbReference>
<feature type="region of interest" description="Disordered" evidence="2">
    <location>
        <begin position="250"/>
        <end position="280"/>
    </location>
</feature>
<dbReference type="EMBL" id="BONF01000019">
    <property type="protein sequence ID" value="GIF82187.1"/>
    <property type="molecule type" value="Genomic_DNA"/>
</dbReference>
<evidence type="ECO:0000256" key="1">
    <source>
        <dbReference type="ARBA" id="ARBA00022729"/>
    </source>
</evidence>
<evidence type="ECO:0000256" key="2">
    <source>
        <dbReference type="SAM" id="MobiDB-lite"/>
    </source>
</evidence>
<dbReference type="PANTHER" id="PTHR19328:SF75">
    <property type="entry name" value="ALDOSE SUGAR DEHYDROGENASE YLII"/>
    <property type="match status" value="1"/>
</dbReference>
<proteinExistence type="predicted"/>
<dbReference type="Pfam" id="PF00754">
    <property type="entry name" value="F5_F8_type_C"/>
    <property type="match status" value="2"/>
</dbReference>
<dbReference type="InterPro" id="IPR013783">
    <property type="entry name" value="Ig-like_fold"/>
</dbReference>
<dbReference type="InterPro" id="IPR006584">
    <property type="entry name" value="Cellulose-bd_IV"/>
</dbReference>
<dbReference type="PROSITE" id="PS51175">
    <property type="entry name" value="CBM6"/>
    <property type="match status" value="1"/>
</dbReference>
<dbReference type="Pfam" id="PF07995">
    <property type="entry name" value="GSDH"/>
    <property type="match status" value="1"/>
</dbReference>
<protein>
    <submittedName>
        <fullName evidence="6">Glycosyl hydrolase</fullName>
    </submittedName>
</protein>
<evidence type="ECO:0000259" key="5">
    <source>
        <dbReference type="PROSITE" id="PS51175"/>
    </source>
</evidence>
<keyword evidence="1" id="KW-0732">Signal</keyword>
<dbReference type="InterPro" id="IPR008979">
    <property type="entry name" value="Galactose-bd-like_sf"/>
</dbReference>
<evidence type="ECO:0000259" key="4">
    <source>
        <dbReference type="PROSITE" id="PS50093"/>
    </source>
</evidence>
<dbReference type="InterPro" id="IPR011042">
    <property type="entry name" value="6-blade_b-propeller_TolB-like"/>
</dbReference>
<gene>
    <name evidence="6" type="ORF">Cba03nite_35360</name>
</gene>
<dbReference type="InterPro" id="IPR035986">
    <property type="entry name" value="PKD_dom_sf"/>
</dbReference>
<dbReference type="InterPro" id="IPR022409">
    <property type="entry name" value="PKD/Chitinase_dom"/>
</dbReference>
<dbReference type="AlphaFoldDB" id="A0A8J3JC72"/>
<dbReference type="GO" id="GO:0005975">
    <property type="term" value="P:carbohydrate metabolic process"/>
    <property type="evidence" value="ECO:0007669"/>
    <property type="project" value="UniProtKB-ARBA"/>
</dbReference>
<dbReference type="InterPro" id="IPR011041">
    <property type="entry name" value="Quinoprot_gluc/sorb_DH_b-prop"/>
</dbReference>
<dbReference type="Gene3D" id="2.120.10.30">
    <property type="entry name" value="TolB, C-terminal domain"/>
    <property type="match status" value="1"/>
</dbReference>
<dbReference type="CDD" id="cd04084">
    <property type="entry name" value="CBM6_xylanase-like"/>
    <property type="match status" value="1"/>
</dbReference>
<evidence type="ECO:0000313" key="7">
    <source>
        <dbReference type="Proteomes" id="UP000601223"/>
    </source>
</evidence>
<dbReference type="SMART" id="SM00606">
    <property type="entry name" value="CBD_IV"/>
    <property type="match status" value="1"/>
</dbReference>
<dbReference type="SUPFAM" id="SSF49299">
    <property type="entry name" value="PKD domain"/>
    <property type="match status" value="1"/>
</dbReference>
<dbReference type="RefSeq" id="WP_203747020.1">
    <property type="nucleotide sequence ID" value="NZ_BONF01000019.1"/>
</dbReference>
<dbReference type="Gene3D" id="2.60.40.10">
    <property type="entry name" value="Immunoglobulins"/>
    <property type="match status" value="1"/>
</dbReference>
<dbReference type="SMART" id="SM00231">
    <property type="entry name" value="FA58C"/>
    <property type="match status" value="2"/>
</dbReference>
<keyword evidence="6" id="KW-0378">Hydrolase</keyword>
<dbReference type="Gene3D" id="2.60.120.260">
    <property type="entry name" value="Galactose-binding domain-like"/>
    <property type="match status" value="3"/>
</dbReference>
<evidence type="ECO:0000259" key="3">
    <source>
        <dbReference type="PROSITE" id="PS50022"/>
    </source>
</evidence>
<dbReference type="SMART" id="SM00089">
    <property type="entry name" value="PKD"/>
    <property type="match status" value="1"/>
</dbReference>
<name>A0A8J3JC72_9ACTN</name>
<feature type="domain" description="PKD" evidence="4">
    <location>
        <begin position="541"/>
        <end position="624"/>
    </location>
</feature>
<dbReference type="Pfam" id="PF03422">
    <property type="entry name" value="CBM_6"/>
    <property type="match status" value="1"/>
</dbReference>
<feature type="domain" description="CBM6" evidence="5">
    <location>
        <begin position="735"/>
        <end position="861"/>
    </location>
</feature>
<dbReference type="SUPFAM" id="SSF50952">
    <property type="entry name" value="Soluble quinoprotein glucose dehydrogenase"/>
    <property type="match status" value="1"/>
</dbReference>
<dbReference type="InterPro" id="IPR005084">
    <property type="entry name" value="CBM6"/>
</dbReference>
<evidence type="ECO:0000313" key="6">
    <source>
        <dbReference type="EMBL" id="GIF82187.1"/>
    </source>
</evidence>
<feature type="compositionally biased region" description="Polar residues" evidence="2">
    <location>
        <begin position="259"/>
        <end position="268"/>
    </location>
</feature>
<dbReference type="GO" id="GO:0016787">
    <property type="term" value="F:hydrolase activity"/>
    <property type="evidence" value="ECO:0007669"/>
    <property type="project" value="UniProtKB-KW"/>
</dbReference>
<dbReference type="PANTHER" id="PTHR19328">
    <property type="entry name" value="HEDGEHOG-INTERACTING PROTEIN"/>
    <property type="match status" value="1"/>
</dbReference>
<feature type="domain" description="F5/8 type C" evidence="3">
    <location>
        <begin position="991"/>
        <end position="1133"/>
    </location>
</feature>
<dbReference type="InterPro" id="IPR012938">
    <property type="entry name" value="Glc/Sorbosone_DH"/>
</dbReference>